<reference evidence="2 3" key="1">
    <citation type="submission" date="2019-02" db="EMBL/GenBank/DDBJ databases">
        <title>Deep-cultivation of Planctomycetes and their phenomic and genomic characterization uncovers novel biology.</title>
        <authorList>
            <person name="Wiegand S."/>
            <person name="Jogler M."/>
            <person name="Boedeker C."/>
            <person name="Pinto D."/>
            <person name="Vollmers J."/>
            <person name="Rivas-Marin E."/>
            <person name="Kohn T."/>
            <person name="Peeters S.H."/>
            <person name="Heuer A."/>
            <person name="Rast P."/>
            <person name="Oberbeckmann S."/>
            <person name="Bunk B."/>
            <person name="Jeske O."/>
            <person name="Meyerdierks A."/>
            <person name="Storesund J.E."/>
            <person name="Kallscheuer N."/>
            <person name="Luecker S."/>
            <person name="Lage O.M."/>
            <person name="Pohl T."/>
            <person name="Merkel B.J."/>
            <person name="Hornburger P."/>
            <person name="Mueller R.-W."/>
            <person name="Bruemmer F."/>
            <person name="Labrenz M."/>
            <person name="Spormann A.M."/>
            <person name="Op Den Camp H."/>
            <person name="Overmann J."/>
            <person name="Amann R."/>
            <person name="Jetten M.S.M."/>
            <person name="Mascher T."/>
            <person name="Medema M.H."/>
            <person name="Devos D.P."/>
            <person name="Kaster A.-K."/>
            <person name="Ovreas L."/>
            <person name="Rohde M."/>
            <person name="Galperin M.Y."/>
            <person name="Jogler C."/>
        </authorList>
    </citation>
    <scope>NUCLEOTIDE SEQUENCE [LARGE SCALE GENOMIC DNA]</scope>
    <source>
        <strain evidence="2 3">KOR34</strain>
    </source>
</reference>
<evidence type="ECO:0000313" key="3">
    <source>
        <dbReference type="Proteomes" id="UP000316714"/>
    </source>
</evidence>
<dbReference type="AlphaFoldDB" id="A0A5C5VGQ3"/>
<organism evidence="2 3">
    <name type="scientific">Posidoniimonas corsicana</name>
    <dbReference type="NCBI Taxonomy" id="1938618"/>
    <lineage>
        <taxon>Bacteria</taxon>
        <taxon>Pseudomonadati</taxon>
        <taxon>Planctomycetota</taxon>
        <taxon>Planctomycetia</taxon>
        <taxon>Pirellulales</taxon>
        <taxon>Lacipirellulaceae</taxon>
        <taxon>Posidoniimonas</taxon>
    </lineage>
</organism>
<evidence type="ECO:0000256" key="1">
    <source>
        <dbReference type="SAM" id="Phobius"/>
    </source>
</evidence>
<dbReference type="Proteomes" id="UP000316714">
    <property type="component" value="Unassembled WGS sequence"/>
</dbReference>
<protein>
    <submittedName>
        <fullName evidence="2">Uncharacterized protein</fullName>
    </submittedName>
</protein>
<feature type="transmembrane region" description="Helical" evidence="1">
    <location>
        <begin position="52"/>
        <end position="74"/>
    </location>
</feature>
<feature type="transmembrane region" description="Helical" evidence="1">
    <location>
        <begin position="94"/>
        <end position="118"/>
    </location>
</feature>
<dbReference type="EMBL" id="SIHJ01000001">
    <property type="protein sequence ID" value="TWT37766.1"/>
    <property type="molecule type" value="Genomic_DNA"/>
</dbReference>
<gene>
    <name evidence="2" type="ORF">KOR34_27290</name>
</gene>
<feature type="transmembrane region" description="Helical" evidence="1">
    <location>
        <begin position="20"/>
        <end position="40"/>
    </location>
</feature>
<keyword evidence="3" id="KW-1185">Reference proteome</keyword>
<comment type="caution">
    <text evidence="2">The sequence shown here is derived from an EMBL/GenBank/DDBJ whole genome shotgun (WGS) entry which is preliminary data.</text>
</comment>
<keyword evidence="1" id="KW-1133">Transmembrane helix</keyword>
<keyword evidence="1" id="KW-0812">Transmembrane</keyword>
<proteinExistence type="predicted"/>
<name>A0A5C5VGQ3_9BACT</name>
<keyword evidence="1" id="KW-0472">Membrane</keyword>
<accession>A0A5C5VGQ3</accession>
<evidence type="ECO:0000313" key="2">
    <source>
        <dbReference type="EMBL" id="TWT37766.1"/>
    </source>
</evidence>
<sequence length="127" mass="12757">MVLAQAAEVMSPMRFMLSGNVSWLLAIGVVASACGVVNLVRGAERGYVLAQALLSLVPGVIAMASIYVACGRFAELAAAKAAPTPAELAASVGPAFSMGFFGLGCTLVPLVLAVCALWKLCGGNAVG</sequence>